<dbReference type="InterPro" id="IPR041698">
    <property type="entry name" value="Methyltransf_25"/>
</dbReference>
<accession>A0A2G1DRG7</accession>
<sequence>MTIDDIDFNELYKQHLIACHHYNLPSEKWDKKAAKMVENPVGKTSRYNQQLLQTIQVQSHETVLDIGCGLGTFALPLAQQCRQVYALDYSVGMLDVLADYKQKLQLENVTLIHRSWVEDWADVPQADVVLASRSTLVDDLDDMIDKLRTKAKKRVYLTSITQRHFLDKGVFSAIGREDIGFPSYIYLLNRLYQKGIQANLNFIETESGSFMGETYEDLLNSVEFSLGQLSEKEKQGLAAFYRQKQQNNEPIAHGQRKWALIWWKVE</sequence>
<protein>
    <submittedName>
        <fullName evidence="2">SAM-dependent methyltransferase</fullName>
    </submittedName>
</protein>
<comment type="caution">
    <text evidence="2">The sequence shown here is derived from an EMBL/GenBank/DDBJ whole genome shotgun (WGS) entry which is preliminary data.</text>
</comment>
<keyword evidence="2" id="KW-0489">Methyltransferase</keyword>
<dbReference type="SUPFAM" id="SSF53335">
    <property type="entry name" value="S-adenosyl-L-methionine-dependent methyltransferases"/>
    <property type="match status" value="1"/>
</dbReference>
<dbReference type="Pfam" id="PF13649">
    <property type="entry name" value="Methyltransf_25"/>
    <property type="match status" value="1"/>
</dbReference>
<dbReference type="InterPro" id="IPR029063">
    <property type="entry name" value="SAM-dependent_MTases_sf"/>
</dbReference>
<evidence type="ECO:0000313" key="2">
    <source>
        <dbReference type="EMBL" id="PHO21118.1"/>
    </source>
</evidence>
<reference evidence="2 3" key="1">
    <citation type="submission" date="2017-10" db="EMBL/GenBank/DDBJ databases">
        <title>Draft genome sequences of Aggregatibacter actinomycetemcomitans strains 310a and 310b.</title>
        <authorList>
            <person name="May A.C."/>
            <person name="Ohta H."/>
            <person name="Maeda H."/>
            <person name="Kokeguchi S."/>
            <person name="Cugini C."/>
        </authorList>
    </citation>
    <scope>NUCLEOTIDE SEQUENCE [LARGE SCALE GENOMIC DNA]</scope>
    <source>
        <strain evidence="2 3">310b</strain>
    </source>
</reference>
<dbReference type="Gene3D" id="3.40.50.150">
    <property type="entry name" value="Vaccinia Virus protein VP39"/>
    <property type="match status" value="1"/>
</dbReference>
<dbReference type="CDD" id="cd02440">
    <property type="entry name" value="AdoMet_MTases"/>
    <property type="match status" value="1"/>
</dbReference>
<feature type="domain" description="Methyltransferase" evidence="1">
    <location>
        <begin position="63"/>
        <end position="147"/>
    </location>
</feature>
<name>A0A2G1DRG7_AGGAC</name>
<evidence type="ECO:0000313" key="3">
    <source>
        <dbReference type="Proteomes" id="UP000226080"/>
    </source>
</evidence>
<dbReference type="EMBL" id="PCGW01000004">
    <property type="protein sequence ID" value="PHO21118.1"/>
    <property type="molecule type" value="Genomic_DNA"/>
</dbReference>
<evidence type="ECO:0000259" key="1">
    <source>
        <dbReference type="Pfam" id="PF13649"/>
    </source>
</evidence>
<keyword evidence="3" id="KW-1185">Reference proteome</keyword>
<proteinExistence type="predicted"/>
<keyword evidence="2" id="KW-0808">Transferase</keyword>
<dbReference type="RefSeq" id="WP_099308897.1">
    <property type="nucleotide sequence ID" value="NZ_PCGV01000004.1"/>
</dbReference>
<organism evidence="2 3">
    <name type="scientific">Aggregatibacter actinomycetemcomitans</name>
    <name type="common">Actinobacillus actinomycetemcomitans</name>
    <name type="synonym">Haemophilus actinomycetemcomitans</name>
    <dbReference type="NCBI Taxonomy" id="714"/>
    <lineage>
        <taxon>Bacteria</taxon>
        <taxon>Pseudomonadati</taxon>
        <taxon>Pseudomonadota</taxon>
        <taxon>Gammaproteobacteria</taxon>
        <taxon>Pasteurellales</taxon>
        <taxon>Pasteurellaceae</taxon>
        <taxon>Aggregatibacter</taxon>
    </lineage>
</organism>
<gene>
    <name evidence="2" type="ORF">CQR80_02850</name>
</gene>
<dbReference type="GO" id="GO:0032259">
    <property type="term" value="P:methylation"/>
    <property type="evidence" value="ECO:0007669"/>
    <property type="project" value="UniProtKB-KW"/>
</dbReference>
<dbReference type="GO" id="GO:0008168">
    <property type="term" value="F:methyltransferase activity"/>
    <property type="evidence" value="ECO:0007669"/>
    <property type="project" value="UniProtKB-KW"/>
</dbReference>
<dbReference type="Proteomes" id="UP000226080">
    <property type="component" value="Unassembled WGS sequence"/>
</dbReference>